<evidence type="ECO:0000313" key="2">
    <source>
        <dbReference type="Proteomes" id="UP000215441"/>
    </source>
</evidence>
<dbReference type="InterPro" id="IPR039437">
    <property type="entry name" value="FrzH/put_lumazine-bd"/>
</dbReference>
<protein>
    <recommendedName>
        <fullName evidence="3">Nuclear transport factor 2 family protein</fullName>
    </recommendedName>
</protein>
<evidence type="ECO:0008006" key="3">
    <source>
        <dbReference type="Google" id="ProtNLM"/>
    </source>
</evidence>
<dbReference type="Proteomes" id="UP000215441">
    <property type="component" value="Unassembled WGS sequence"/>
</dbReference>
<reference evidence="1 2" key="1">
    <citation type="submission" date="2017-07" db="EMBL/GenBank/DDBJ databases">
        <title>Acidovorax KNDSW TSA 6 genome sequence and assembly.</title>
        <authorList>
            <person name="Mayilraj S."/>
        </authorList>
    </citation>
    <scope>NUCLEOTIDE SEQUENCE [LARGE SCALE GENOMIC DNA]</scope>
    <source>
        <strain evidence="1 2">KNDSW-TSA6</strain>
    </source>
</reference>
<dbReference type="InterPro" id="IPR032710">
    <property type="entry name" value="NTF2-like_dom_sf"/>
</dbReference>
<name>A0A235EIL8_9BURK</name>
<dbReference type="Pfam" id="PF12893">
    <property type="entry name" value="Lumazine_bd_2"/>
    <property type="match status" value="1"/>
</dbReference>
<dbReference type="OrthoDB" id="5676998at2"/>
<sequence length="127" mass="14302">MTSTAADFAAIHTVLELYLDGLYHSDTARLAQVFHPQALYATAVGEQPIFWRMHEYFPVVDARPAPAASGQPRTDRVLSIELVGPVTALARLQCSIAPKHFIDLLTLLWLDGRWQIVSKVFHYDIRD</sequence>
<proteinExistence type="predicted"/>
<evidence type="ECO:0000313" key="1">
    <source>
        <dbReference type="EMBL" id="OYD48896.1"/>
    </source>
</evidence>
<dbReference type="AlphaFoldDB" id="A0A235EIL8"/>
<gene>
    <name evidence="1" type="ORF">CBY09_19000</name>
</gene>
<organism evidence="1 2">
    <name type="scientific">Acidovorax kalamii</name>
    <dbReference type="NCBI Taxonomy" id="2004485"/>
    <lineage>
        <taxon>Bacteria</taxon>
        <taxon>Pseudomonadati</taxon>
        <taxon>Pseudomonadota</taxon>
        <taxon>Betaproteobacteria</taxon>
        <taxon>Burkholderiales</taxon>
        <taxon>Comamonadaceae</taxon>
        <taxon>Acidovorax</taxon>
    </lineage>
</organism>
<dbReference type="RefSeq" id="WP_094291113.1">
    <property type="nucleotide sequence ID" value="NZ_NOIG01000011.1"/>
</dbReference>
<dbReference type="SUPFAM" id="SSF54427">
    <property type="entry name" value="NTF2-like"/>
    <property type="match status" value="1"/>
</dbReference>
<keyword evidence="2" id="KW-1185">Reference proteome</keyword>
<dbReference type="EMBL" id="NOIG01000011">
    <property type="protein sequence ID" value="OYD48896.1"/>
    <property type="molecule type" value="Genomic_DNA"/>
</dbReference>
<accession>A0A235EIL8</accession>
<comment type="caution">
    <text evidence="1">The sequence shown here is derived from an EMBL/GenBank/DDBJ whole genome shotgun (WGS) entry which is preliminary data.</text>
</comment>
<dbReference type="Gene3D" id="3.10.450.50">
    <property type="match status" value="1"/>
</dbReference>